<feature type="binding site" evidence="6">
    <location>
        <position position="134"/>
    </location>
    <ligand>
        <name>substrate</name>
    </ligand>
</feature>
<evidence type="ECO:0000256" key="5">
    <source>
        <dbReference type="PIRSR" id="PIRSR634603-1"/>
    </source>
</evidence>
<dbReference type="SMART" id="SM00922">
    <property type="entry name" value="MR_MLE"/>
    <property type="match status" value="1"/>
</dbReference>
<dbReference type="EMBL" id="MJBI02000007">
    <property type="protein sequence ID" value="RAI79520.1"/>
    <property type="molecule type" value="Genomic_DNA"/>
</dbReference>
<gene>
    <name evidence="10" type="ORF">BFS35_011395</name>
</gene>
<evidence type="ECO:0000256" key="6">
    <source>
        <dbReference type="PIRSR" id="PIRSR634603-2"/>
    </source>
</evidence>
<keyword evidence="11" id="KW-1185">Reference proteome</keyword>
<dbReference type="GO" id="GO:0000287">
    <property type="term" value="F:magnesium ion binding"/>
    <property type="evidence" value="ECO:0007669"/>
    <property type="project" value="UniProtKB-ARBA"/>
</dbReference>
<evidence type="ECO:0000256" key="3">
    <source>
        <dbReference type="ARBA" id="ARBA00022842"/>
    </source>
</evidence>
<dbReference type="InterPro" id="IPR013342">
    <property type="entry name" value="Mandelate_racemase_C"/>
</dbReference>
<name>A0A2G5NHX9_9STAP</name>
<dbReference type="SUPFAM" id="SSF51604">
    <property type="entry name" value="Enolase C-terminal domain-like"/>
    <property type="match status" value="1"/>
</dbReference>
<dbReference type="CDD" id="cd03319">
    <property type="entry name" value="L-Ala-DL-Glu_epimerase"/>
    <property type="match status" value="1"/>
</dbReference>
<dbReference type="EC" id="5.1.1.-" evidence="8"/>
<accession>A0A2G5NHX9</accession>
<dbReference type="InterPro" id="IPR013341">
    <property type="entry name" value="Mandelate_racemase_N_dom"/>
</dbReference>
<feature type="binding site" evidence="7">
    <location>
        <position position="216"/>
    </location>
    <ligand>
        <name>Mg(2+)</name>
        <dbReference type="ChEBI" id="CHEBI:18420"/>
    </ligand>
</feature>
<evidence type="ECO:0000313" key="11">
    <source>
        <dbReference type="Proteomes" id="UP000229523"/>
    </source>
</evidence>
<protein>
    <recommendedName>
        <fullName evidence="8">Dipeptide epimerase</fullName>
        <ecNumber evidence="8">5.1.1.-</ecNumber>
    </recommendedName>
</protein>
<proteinExistence type="inferred from homology"/>
<dbReference type="GO" id="GO:0006518">
    <property type="term" value="P:peptide metabolic process"/>
    <property type="evidence" value="ECO:0007669"/>
    <property type="project" value="UniProtKB-ARBA"/>
</dbReference>
<reference evidence="10 11" key="1">
    <citation type="journal article" date="2018" name="Front. Microbiol.">
        <title>Description and Comparative Genomics of Macrococcus caseolyticus subsp. hominis subsp. nov., Macrococcus goetzii sp. nov., Macrococcus epidermidis sp. nov., and Macrococcus bohemicus sp. nov., Novel Macrococci From Human Clinical Material With Virulence Potential and Suspected Uptake of Foreign DNA by Natural Transformation.</title>
        <authorList>
            <person name="Maslanova I."/>
            <person name="Wertheimer Z."/>
            <person name="Sedlacek I."/>
            <person name="Svec P."/>
            <person name="Indrakova A."/>
            <person name="Kovarovic V."/>
            <person name="Schumann P."/>
            <person name="Sproer C."/>
            <person name="Kralova S."/>
            <person name="Sedo O."/>
            <person name="Kristofova L."/>
            <person name="Vrbovska V."/>
            <person name="Fuzik T."/>
            <person name="Petras P."/>
            <person name="Zdrahal Z."/>
            <person name="Ruzickova V."/>
            <person name="Doskar J."/>
            <person name="Pantucek R."/>
        </authorList>
    </citation>
    <scope>NUCLEOTIDE SEQUENCE [LARGE SCALE GENOMIC DNA]</scope>
    <source>
        <strain evidence="10 11">CCM 4927</strain>
    </source>
</reference>
<dbReference type="InterPro" id="IPR036849">
    <property type="entry name" value="Enolase-like_C_sf"/>
</dbReference>
<dbReference type="RefSeq" id="WP_099581607.1">
    <property type="nucleotide sequence ID" value="NZ_MJBI02000007.1"/>
</dbReference>
<keyword evidence="2 7" id="KW-0479">Metal-binding</keyword>
<keyword evidence="4 8" id="KW-0413">Isomerase</keyword>
<sequence>MIIEDIVIKRQISKLKKPFKTALRETDVIESIIVFIKTDIGAIGVGEAVPTPVITGDTVQSIVAAIQYLRSKLVGQKVSTDLLPIIQTGIVNNTSAKAALDMAIYDLLAKEANLPLYQYLNKGASAHKLTTSHTVSLNGIGEMTHDAVMYAEEKFEALKVKLGNDVDLDMARIHAIRDVVPDLKLAIDANQGWSKEDTFRFIDYLKHEHIEVDCIEQPMYRKDYLEMSNIAQSSDIPIMADESLFDVYDAALISELSSVSWFNIKLMKSGGIYGALQIHQVAQAKGIQCMLGSMMESHIALTAAMHLALALNIEKIDFDAPCMLKEKTISGGITYDGPKVSLSEGNGLGIDNEKLLEALRDAESL</sequence>
<evidence type="ECO:0000256" key="8">
    <source>
        <dbReference type="RuleBase" id="RU366006"/>
    </source>
</evidence>
<feature type="binding site" evidence="6">
    <location>
        <position position="159"/>
    </location>
    <ligand>
        <name>substrate</name>
    </ligand>
</feature>
<organism evidence="10 11">
    <name type="scientific">Macrococcoides goetzii</name>
    <dbReference type="NCBI Taxonomy" id="1891097"/>
    <lineage>
        <taxon>Bacteria</taxon>
        <taxon>Bacillati</taxon>
        <taxon>Bacillota</taxon>
        <taxon>Bacilli</taxon>
        <taxon>Bacillales</taxon>
        <taxon>Staphylococcaceae</taxon>
        <taxon>Macrococcoides</taxon>
    </lineage>
</organism>
<dbReference type="GO" id="GO:0016855">
    <property type="term" value="F:racemase and epimerase activity, acting on amino acids and derivatives"/>
    <property type="evidence" value="ECO:0007669"/>
    <property type="project" value="UniProtKB-UniRule"/>
</dbReference>
<feature type="binding site" evidence="7">
    <location>
        <position position="188"/>
    </location>
    <ligand>
        <name>Mg(2+)</name>
        <dbReference type="ChEBI" id="CHEBI:18420"/>
    </ligand>
</feature>
<evidence type="ECO:0000256" key="7">
    <source>
        <dbReference type="PIRSR" id="PIRSR634603-3"/>
    </source>
</evidence>
<feature type="binding site" evidence="7">
    <location>
        <position position="241"/>
    </location>
    <ligand>
        <name>Mg(2+)</name>
        <dbReference type="ChEBI" id="CHEBI:18420"/>
    </ligand>
</feature>
<dbReference type="Pfam" id="PF02746">
    <property type="entry name" value="MR_MLE_N"/>
    <property type="match status" value="1"/>
</dbReference>
<comment type="caution">
    <text evidence="10">The sequence shown here is derived from an EMBL/GenBank/DDBJ whole genome shotgun (WGS) entry which is preliminary data.</text>
</comment>
<evidence type="ECO:0000259" key="9">
    <source>
        <dbReference type="SMART" id="SM00922"/>
    </source>
</evidence>
<dbReference type="Gene3D" id="3.30.390.10">
    <property type="entry name" value="Enolase-like, N-terminal domain"/>
    <property type="match status" value="1"/>
</dbReference>
<feature type="binding site" evidence="6">
    <location>
        <position position="317"/>
    </location>
    <ligand>
        <name>substrate</name>
    </ligand>
</feature>
<comment type="cofactor">
    <cofactor evidence="7 8">
        <name>Mg(2+)</name>
        <dbReference type="ChEBI" id="CHEBI:18420"/>
    </cofactor>
    <text evidence="7 8">Binds 1 Mg(2+) ion per subunit.</text>
</comment>
<keyword evidence="3 7" id="KW-0460">Magnesium</keyword>
<dbReference type="PANTHER" id="PTHR48073:SF2">
    <property type="entry name" value="O-SUCCINYLBENZOATE SYNTHASE"/>
    <property type="match status" value="1"/>
</dbReference>
<feature type="binding site" evidence="6">
    <location>
        <position position="319"/>
    </location>
    <ligand>
        <name>substrate</name>
    </ligand>
</feature>
<evidence type="ECO:0000256" key="2">
    <source>
        <dbReference type="ARBA" id="ARBA00022723"/>
    </source>
</evidence>
<comment type="similarity">
    <text evidence="1 8">Belongs to the mandelate racemase/muconate lactonizing enzyme family.</text>
</comment>
<feature type="active site" description="Proton acceptor; specific for (R)-substrate epimerization" evidence="5">
    <location>
        <position position="161"/>
    </location>
</feature>
<feature type="domain" description="Mandelate racemase/muconate lactonizing enzyme C-terminal" evidence="9">
    <location>
        <begin position="140"/>
        <end position="237"/>
    </location>
</feature>
<dbReference type="Gene3D" id="3.20.20.120">
    <property type="entry name" value="Enolase-like C-terminal domain"/>
    <property type="match status" value="1"/>
</dbReference>
<dbReference type="Proteomes" id="UP000229523">
    <property type="component" value="Unassembled WGS sequence"/>
</dbReference>
<dbReference type="SFLD" id="SFLDF00009">
    <property type="entry name" value="o-succinylbenzoate_synthase"/>
    <property type="match status" value="1"/>
</dbReference>
<evidence type="ECO:0000313" key="10">
    <source>
        <dbReference type="EMBL" id="RAI79520.1"/>
    </source>
</evidence>
<feature type="binding site" evidence="6">
    <location>
        <position position="24"/>
    </location>
    <ligand>
        <name>substrate</name>
    </ligand>
</feature>
<dbReference type="Pfam" id="PF13378">
    <property type="entry name" value="MR_MLE_C"/>
    <property type="match status" value="1"/>
</dbReference>
<dbReference type="SUPFAM" id="SSF54826">
    <property type="entry name" value="Enolase N-terminal domain-like"/>
    <property type="match status" value="1"/>
</dbReference>
<dbReference type="FunFam" id="3.30.390.10:FF:000009">
    <property type="entry name" value="Hydrophobic dipeptide epimerase"/>
    <property type="match status" value="1"/>
</dbReference>
<dbReference type="AlphaFoldDB" id="A0A2G5NHX9"/>
<dbReference type="SFLD" id="SFLDS00001">
    <property type="entry name" value="Enolase"/>
    <property type="match status" value="1"/>
</dbReference>
<feature type="binding site" evidence="6">
    <location>
        <position position="295"/>
    </location>
    <ligand>
        <name>substrate</name>
    </ligand>
</feature>
<dbReference type="PANTHER" id="PTHR48073">
    <property type="entry name" value="O-SUCCINYLBENZOATE SYNTHASE-RELATED"/>
    <property type="match status" value="1"/>
</dbReference>
<feature type="binding site" evidence="6">
    <location>
        <position position="293"/>
    </location>
    <ligand>
        <name>substrate</name>
    </ligand>
</feature>
<feature type="active site" description="Proton acceptor; specific for (S)-substrate epimerization" evidence="5">
    <location>
        <position position="265"/>
    </location>
</feature>
<evidence type="ECO:0000256" key="1">
    <source>
        <dbReference type="ARBA" id="ARBA00008031"/>
    </source>
</evidence>
<dbReference type="InterPro" id="IPR029065">
    <property type="entry name" value="Enolase_C-like"/>
</dbReference>
<dbReference type="InterPro" id="IPR034603">
    <property type="entry name" value="Dipeptide_epimerase"/>
</dbReference>
<dbReference type="SFLD" id="SFLDG00180">
    <property type="entry name" value="muconate_cycloisomerase"/>
    <property type="match status" value="1"/>
</dbReference>
<dbReference type="InterPro" id="IPR029017">
    <property type="entry name" value="Enolase-like_N"/>
</dbReference>
<evidence type="ECO:0000256" key="4">
    <source>
        <dbReference type="ARBA" id="ARBA00023235"/>
    </source>
</evidence>